<proteinExistence type="predicted"/>
<organism evidence="1 2">
    <name type="scientific">Acaulospora colombiana</name>
    <dbReference type="NCBI Taxonomy" id="27376"/>
    <lineage>
        <taxon>Eukaryota</taxon>
        <taxon>Fungi</taxon>
        <taxon>Fungi incertae sedis</taxon>
        <taxon>Mucoromycota</taxon>
        <taxon>Glomeromycotina</taxon>
        <taxon>Glomeromycetes</taxon>
        <taxon>Diversisporales</taxon>
        <taxon>Acaulosporaceae</taxon>
        <taxon>Acaulospora</taxon>
    </lineage>
</organism>
<protein>
    <submittedName>
        <fullName evidence="1">12417_t:CDS:1</fullName>
    </submittedName>
</protein>
<dbReference type="EMBL" id="CAJVPT010018563">
    <property type="protein sequence ID" value="CAG8635219.1"/>
    <property type="molecule type" value="Genomic_DNA"/>
</dbReference>
<accession>A0ACA9N4Z7</accession>
<comment type="caution">
    <text evidence="1">The sequence shown here is derived from an EMBL/GenBank/DDBJ whole genome shotgun (WGS) entry which is preliminary data.</text>
</comment>
<evidence type="ECO:0000313" key="2">
    <source>
        <dbReference type="Proteomes" id="UP000789525"/>
    </source>
</evidence>
<reference evidence="1" key="1">
    <citation type="submission" date="2021-06" db="EMBL/GenBank/DDBJ databases">
        <authorList>
            <person name="Kallberg Y."/>
            <person name="Tangrot J."/>
            <person name="Rosling A."/>
        </authorList>
    </citation>
    <scope>NUCLEOTIDE SEQUENCE</scope>
    <source>
        <strain evidence="1">CL356</strain>
    </source>
</reference>
<name>A0ACA9N4Z7_9GLOM</name>
<sequence>GEDKILASLDNPSLLLILSRDVVTVEKWNLELVSEFMEEDIDVVLNEEAKFFGEEL</sequence>
<dbReference type="Proteomes" id="UP000789525">
    <property type="component" value="Unassembled WGS sequence"/>
</dbReference>
<feature type="non-terminal residue" evidence="1">
    <location>
        <position position="1"/>
    </location>
</feature>
<keyword evidence="2" id="KW-1185">Reference proteome</keyword>
<evidence type="ECO:0000313" key="1">
    <source>
        <dbReference type="EMBL" id="CAG8635219.1"/>
    </source>
</evidence>
<gene>
    <name evidence="1" type="ORF">ACOLOM_LOCUS7767</name>
</gene>